<dbReference type="PIRSF" id="PIRSF006648">
    <property type="entry name" value="DrrB"/>
    <property type="match status" value="1"/>
</dbReference>
<feature type="transmembrane region" description="Helical" evidence="5">
    <location>
        <begin position="131"/>
        <end position="152"/>
    </location>
</feature>
<evidence type="ECO:0000256" key="4">
    <source>
        <dbReference type="ARBA" id="ARBA00023136"/>
    </source>
</evidence>
<evidence type="ECO:0000256" key="1">
    <source>
        <dbReference type="ARBA" id="ARBA00004141"/>
    </source>
</evidence>
<dbReference type="InterPro" id="IPR000412">
    <property type="entry name" value="ABC_2_transport"/>
</dbReference>
<feature type="transmembrane region" description="Helical" evidence="5">
    <location>
        <begin position="20"/>
        <end position="40"/>
    </location>
</feature>
<organism evidence="7 8">
    <name type="scientific">Staphylococcus delphini</name>
    <dbReference type="NCBI Taxonomy" id="53344"/>
    <lineage>
        <taxon>Bacteria</taxon>
        <taxon>Bacillati</taxon>
        <taxon>Bacillota</taxon>
        <taxon>Bacilli</taxon>
        <taxon>Bacillales</taxon>
        <taxon>Staphylococcaceae</taxon>
        <taxon>Staphylococcus</taxon>
        <taxon>Staphylococcus intermedius group</taxon>
    </lineage>
</organism>
<dbReference type="PANTHER" id="PTHR43229">
    <property type="entry name" value="NODULATION PROTEIN J"/>
    <property type="match status" value="1"/>
</dbReference>
<comment type="subcellular location">
    <subcellularLocation>
        <location evidence="1">Membrane</location>
        <topology evidence="1">Multi-pass membrane protein</topology>
    </subcellularLocation>
</comment>
<keyword evidence="4 5" id="KW-0472">Membrane</keyword>
<feature type="transmembrane region" description="Helical" evidence="5">
    <location>
        <begin position="95"/>
        <end position="119"/>
    </location>
</feature>
<evidence type="ECO:0000313" key="7">
    <source>
        <dbReference type="EMBL" id="PCF56760.1"/>
    </source>
</evidence>
<dbReference type="GO" id="GO:0043190">
    <property type="term" value="C:ATP-binding cassette (ABC) transporter complex"/>
    <property type="evidence" value="ECO:0007669"/>
    <property type="project" value="InterPro"/>
</dbReference>
<feature type="domain" description="ABC-2 type transporter transmembrane" evidence="6">
    <location>
        <begin position="50"/>
        <end position="235"/>
    </location>
</feature>
<evidence type="ECO:0000256" key="3">
    <source>
        <dbReference type="ARBA" id="ARBA00022989"/>
    </source>
</evidence>
<dbReference type="EMBL" id="MWUU01000002">
    <property type="protein sequence ID" value="PCF56760.1"/>
    <property type="molecule type" value="Genomic_DNA"/>
</dbReference>
<dbReference type="Pfam" id="PF12698">
    <property type="entry name" value="ABC2_membrane_3"/>
    <property type="match status" value="1"/>
</dbReference>
<dbReference type="InterPro" id="IPR013525">
    <property type="entry name" value="ABC2_TM"/>
</dbReference>
<feature type="transmembrane region" description="Helical" evidence="5">
    <location>
        <begin position="52"/>
        <end position="74"/>
    </location>
</feature>
<feature type="transmembrane region" description="Helical" evidence="5">
    <location>
        <begin position="214"/>
        <end position="236"/>
    </location>
</feature>
<sequence>MIKHYFLTELRLLTRHKTRFVLAVLLPVAFYLLFTSILDLPQPIMARFNQEYMYSMTTFSLMSFCLFSFPFDIIDERTRGWYKRLMRTPLTPAHYIGVKMGKTMCQFALSIVIIFTVAAQFKGVQMEWTQWMSSGILIWFGASLMLSMGALLAQMNDVQKASGVGNILYLALAVLGGLWFPVSQFPTFMQHLALVTPTYHLKQLSYAVSLHQSFPLTSLIVLLIYCIIFLTLALYIRQRSETL</sequence>
<evidence type="ECO:0000256" key="5">
    <source>
        <dbReference type="SAM" id="Phobius"/>
    </source>
</evidence>
<evidence type="ECO:0000259" key="6">
    <source>
        <dbReference type="Pfam" id="PF12698"/>
    </source>
</evidence>
<dbReference type="RefSeq" id="WP_096591337.1">
    <property type="nucleotide sequence ID" value="NZ_MWRM01000006.1"/>
</dbReference>
<feature type="transmembrane region" description="Helical" evidence="5">
    <location>
        <begin position="164"/>
        <end position="182"/>
    </location>
</feature>
<name>A0A2A4H064_9STAP</name>
<dbReference type="AlphaFoldDB" id="A0A2A4H064"/>
<evidence type="ECO:0000256" key="2">
    <source>
        <dbReference type="ARBA" id="ARBA00022692"/>
    </source>
</evidence>
<dbReference type="PANTHER" id="PTHR43229:SF2">
    <property type="entry name" value="NODULATION PROTEIN J"/>
    <property type="match status" value="1"/>
</dbReference>
<reference evidence="7 8" key="1">
    <citation type="journal article" date="2017" name="PLoS ONE">
        <title>Development of a real-time PCR for detection of Staphylococcus pseudintermedius using a novel automated comparison of whole-genome sequences.</title>
        <authorList>
            <person name="Verstappen K.M."/>
            <person name="Huijbregts L."/>
            <person name="Spaninks M."/>
            <person name="Wagenaar J.A."/>
            <person name="Fluit A.C."/>
            <person name="Duim B."/>
        </authorList>
    </citation>
    <scope>NUCLEOTIDE SEQUENCE [LARGE SCALE GENOMIC DNA]</scope>
    <source>
        <strain evidence="7 8">215070706401-1</strain>
    </source>
</reference>
<evidence type="ECO:0000313" key="8">
    <source>
        <dbReference type="Proteomes" id="UP000218335"/>
    </source>
</evidence>
<keyword evidence="3 5" id="KW-1133">Transmembrane helix</keyword>
<dbReference type="GO" id="GO:0140359">
    <property type="term" value="F:ABC-type transporter activity"/>
    <property type="evidence" value="ECO:0007669"/>
    <property type="project" value="InterPro"/>
</dbReference>
<dbReference type="Proteomes" id="UP000218335">
    <property type="component" value="Unassembled WGS sequence"/>
</dbReference>
<dbReference type="InterPro" id="IPR051784">
    <property type="entry name" value="Nod_factor_ABC_transporter"/>
</dbReference>
<keyword evidence="2 5" id="KW-0812">Transmembrane</keyword>
<comment type="caution">
    <text evidence="7">The sequence shown here is derived from an EMBL/GenBank/DDBJ whole genome shotgun (WGS) entry which is preliminary data.</text>
</comment>
<gene>
    <name evidence="7" type="ORF">B5C08_01630</name>
</gene>
<proteinExistence type="predicted"/>
<accession>A0A2A4H064</accession>
<protein>
    <submittedName>
        <fullName evidence="7">ABC transporter permease</fullName>
    </submittedName>
</protein>